<dbReference type="PRINTS" id="PR01576">
    <property type="entry name" value="PDEFORMYLASE"/>
</dbReference>
<dbReference type="HAMAP" id="MF_00163">
    <property type="entry name" value="Pep_deformylase"/>
    <property type="match status" value="1"/>
</dbReference>
<feature type="active site" evidence="6">
    <location>
        <position position="132"/>
    </location>
</feature>
<dbReference type="Gene3D" id="3.90.45.10">
    <property type="entry name" value="Peptide deformylase"/>
    <property type="match status" value="1"/>
</dbReference>
<feature type="binding site" evidence="6">
    <location>
        <position position="131"/>
    </location>
    <ligand>
        <name>Fe cation</name>
        <dbReference type="ChEBI" id="CHEBI:24875"/>
    </ligand>
</feature>
<dbReference type="Proteomes" id="UP001597068">
    <property type="component" value="Unassembled WGS sequence"/>
</dbReference>
<dbReference type="NCBIfam" id="TIGR00079">
    <property type="entry name" value="pept_deformyl"/>
    <property type="match status" value="1"/>
</dbReference>
<evidence type="ECO:0000256" key="6">
    <source>
        <dbReference type="HAMAP-Rule" id="MF_00163"/>
    </source>
</evidence>
<evidence type="ECO:0000256" key="3">
    <source>
        <dbReference type="ARBA" id="ARBA00022801"/>
    </source>
</evidence>
<dbReference type="EC" id="3.5.1.88" evidence="6"/>
<evidence type="ECO:0000256" key="4">
    <source>
        <dbReference type="ARBA" id="ARBA00022917"/>
    </source>
</evidence>
<evidence type="ECO:0000256" key="2">
    <source>
        <dbReference type="ARBA" id="ARBA00022723"/>
    </source>
</evidence>
<dbReference type="GO" id="GO:0042586">
    <property type="term" value="F:peptide deformylase activity"/>
    <property type="evidence" value="ECO:0007669"/>
    <property type="project" value="UniProtKB-EC"/>
</dbReference>
<organism evidence="7 8">
    <name type="scientific">Williamsia deligens</name>
    <dbReference type="NCBI Taxonomy" id="321325"/>
    <lineage>
        <taxon>Bacteria</taxon>
        <taxon>Bacillati</taxon>
        <taxon>Actinomycetota</taxon>
        <taxon>Actinomycetes</taxon>
        <taxon>Mycobacteriales</taxon>
        <taxon>Nocardiaceae</taxon>
        <taxon>Williamsia</taxon>
    </lineage>
</organism>
<name>A0ABW3GAX6_9NOCA</name>
<comment type="similarity">
    <text evidence="1 6">Belongs to the polypeptide deformylase family.</text>
</comment>
<evidence type="ECO:0000256" key="5">
    <source>
        <dbReference type="ARBA" id="ARBA00023004"/>
    </source>
</evidence>
<gene>
    <name evidence="6 7" type="primary">def</name>
    <name evidence="7" type="ORF">ACFQ04_18515</name>
</gene>
<comment type="caution">
    <text evidence="7">The sequence shown here is derived from an EMBL/GenBank/DDBJ whole genome shotgun (WGS) entry which is preliminary data.</text>
</comment>
<dbReference type="InterPro" id="IPR023635">
    <property type="entry name" value="Peptide_deformylase"/>
</dbReference>
<evidence type="ECO:0000313" key="7">
    <source>
        <dbReference type="EMBL" id="MFD0927741.1"/>
    </source>
</evidence>
<evidence type="ECO:0000256" key="1">
    <source>
        <dbReference type="ARBA" id="ARBA00010759"/>
    </source>
</evidence>
<dbReference type="Pfam" id="PF01327">
    <property type="entry name" value="Pep_deformylase"/>
    <property type="match status" value="1"/>
</dbReference>
<keyword evidence="4 6" id="KW-0648">Protein biosynthesis</keyword>
<protein>
    <recommendedName>
        <fullName evidence="6">Peptide deformylase</fullName>
        <shortName evidence="6">PDF</shortName>
        <ecNumber evidence="6">3.5.1.88</ecNumber>
    </recommendedName>
    <alternativeName>
        <fullName evidence="6">Polypeptide deformylase</fullName>
    </alternativeName>
</protein>
<comment type="function">
    <text evidence="6">Removes the formyl group from the N-terminal Met of newly synthesized proteins. Requires at least a dipeptide for an efficient rate of reaction. N-terminal L-methionine is a prerequisite for activity but the enzyme has broad specificity at other positions.</text>
</comment>
<dbReference type="SUPFAM" id="SSF56420">
    <property type="entry name" value="Peptide deformylase"/>
    <property type="match status" value="1"/>
</dbReference>
<dbReference type="PANTHER" id="PTHR10458:SF2">
    <property type="entry name" value="PEPTIDE DEFORMYLASE, MITOCHONDRIAL"/>
    <property type="match status" value="1"/>
</dbReference>
<proteinExistence type="inferred from homology"/>
<comment type="cofactor">
    <cofactor evidence="6">
        <name>Fe(2+)</name>
        <dbReference type="ChEBI" id="CHEBI:29033"/>
    </cofactor>
    <text evidence="6">Binds 1 Fe(2+) ion.</text>
</comment>
<accession>A0ABW3GAX6</accession>
<dbReference type="RefSeq" id="WP_253648219.1">
    <property type="nucleotide sequence ID" value="NZ_BAAAMO010000001.1"/>
</dbReference>
<keyword evidence="3 6" id="KW-0378">Hydrolase</keyword>
<dbReference type="NCBIfam" id="NF001159">
    <property type="entry name" value="PRK00150.1-3"/>
    <property type="match status" value="1"/>
</dbReference>
<keyword evidence="8" id="KW-1185">Reference proteome</keyword>
<dbReference type="EMBL" id="JBHTIL010000006">
    <property type="protein sequence ID" value="MFD0927741.1"/>
    <property type="molecule type" value="Genomic_DNA"/>
</dbReference>
<keyword evidence="5 6" id="KW-0408">Iron</keyword>
<sequence>MAVREIRLFGDPVLRTPTPEVTDFGPDLHRLVDDMLETMDAFHGAGLAAPQVGVGARVFVYDCGGRRGHVVNPVWTALDDTTQTGPEGCLSIPGVQAACTRAARVAVTGVDRDGAPVSMEVDGILARAVQHETDHLDGVLFPQRLDPDARRAVMRVVRATGWFVAGQTVTDDPRVDHPVWVGDGRPAPELAAEAVR</sequence>
<evidence type="ECO:0000313" key="8">
    <source>
        <dbReference type="Proteomes" id="UP001597068"/>
    </source>
</evidence>
<feature type="binding site" evidence="6">
    <location>
        <position position="135"/>
    </location>
    <ligand>
        <name>Fe cation</name>
        <dbReference type="ChEBI" id="CHEBI:24875"/>
    </ligand>
</feature>
<reference evidence="8" key="1">
    <citation type="journal article" date="2019" name="Int. J. Syst. Evol. Microbiol.">
        <title>The Global Catalogue of Microorganisms (GCM) 10K type strain sequencing project: providing services to taxonomists for standard genome sequencing and annotation.</title>
        <authorList>
            <consortium name="The Broad Institute Genomics Platform"/>
            <consortium name="The Broad Institute Genome Sequencing Center for Infectious Disease"/>
            <person name="Wu L."/>
            <person name="Ma J."/>
        </authorList>
    </citation>
    <scope>NUCLEOTIDE SEQUENCE [LARGE SCALE GENOMIC DNA]</scope>
    <source>
        <strain evidence="8">CCUG 50873</strain>
    </source>
</reference>
<dbReference type="PANTHER" id="PTHR10458">
    <property type="entry name" value="PEPTIDE DEFORMYLASE"/>
    <property type="match status" value="1"/>
</dbReference>
<feature type="binding site" evidence="6">
    <location>
        <position position="89"/>
    </location>
    <ligand>
        <name>Fe cation</name>
        <dbReference type="ChEBI" id="CHEBI:24875"/>
    </ligand>
</feature>
<dbReference type="CDD" id="cd00487">
    <property type="entry name" value="Pep_deformylase"/>
    <property type="match status" value="1"/>
</dbReference>
<dbReference type="InterPro" id="IPR036821">
    <property type="entry name" value="Peptide_deformylase_sf"/>
</dbReference>
<comment type="catalytic activity">
    <reaction evidence="6">
        <text>N-terminal N-formyl-L-methionyl-[peptide] + H2O = N-terminal L-methionyl-[peptide] + formate</text>
        <dbReference type="Rhea" id="RHEA:24420"/>
        <dbReference type="Rhea" id="RHEA-COMP:10639"/>
        <dbReference type="Rhea" id="RHEA-COMP:10640"/>
        <dbReference type="ChEBI" id="CHEBI:15377"/>
        <dbReference type="ChEBI" id="CHEBI:15740"/>
        <dbReference type="ChEBI" id="CHEBI:49298"/>
        <dbReference type="ChEBI" id="CHEBI:64731"/>
        <dbReference type="EC" id="3.5.1.88"/>
    </reaction>
</comment>
<keyword evidence="2 6" id="KW-0479">Metal-binding</keyword>